<protein>
    <recommendedName>
        <fullName evidence="3">Chemotaxis protein</fullName>
    </recommendedName>
</protein>
<evidence type="ECO:0000313" key="1">
    <source>
        <dbReference type="EMBL" id="TMM45758.1"/>
    </source>
</evidence>
<evidence type="ECO:0008006" key="3">
    <source>
        <dbReference type="Google" id="ProtNLM"/>
    </source>
</evidence>
<dbReference type="EMBL" id="SZVP01000005">
    <property type="protein sequence ID" value="TMM45758.1"/>
    <property type="molecule type" value="Genomic_DNA"/>
</dbReference>
<accession>A0A8H2JLJ2</accession>
<dbReference type="RefSeq" id="WP_138622202.1">
    <property type="nucleotide sequence ID" value="NZ_SZVP01000005.1"/>
</dbReference>
<evidence type="ECO:0000313" key="2">
    <source>
        <dbReference type="Proteomes" id="UP000307702"/>
    </source>
</evidence>
<dbReference type="Proteomes" id="UP000307702">
    <property type="component" value="Unassembled WGS sequence"/>
</dbReference>
<proteinExistence type="predicted"/>
<gene>
    <name evidence="1" type="ORF">FCS21_08025</name>
</gene>
<dbReference type="AlphaFoldDB" id="A0A8H2JLJ2"/>
<keyword evidence="2" id="KW-1185">Reference proteome</keyword>
<comment type="caution">
    <text evidence="1">The sequence shown here is derived from an EMBL/GenBank/DDBJ whole genome shotgun (WGS) entry which is preliminary data.</text>
</comment>
<sequence>MKLILKQYLASLNERDELDVLVPDLLSQMGLNVYARPIRGANEYGVDVAAVGKIDGGIEKVYLFSIKERNLTRQSWCGGSSQDLLPSIHSILNSYIPHRLPKEHADKPIVICLCFGGDVQTTIRQEVTGFEQQHETESLKFEEWNGDKLSELILQYFLKEELLPKDWQSMLRKSIALLDEPEESHKHFVRLVRKIIKTDTKDKKNIYRVINRINICLWVLFSWGRDGNNVESSYLSAEFCILNCWDLIRDSRSTNARKSFDKLLSTYHAITCEYTEKCLIAHADKKHAISNAINSPSSIDINLKLFDFMSRLSMCGIWTLLDLQKLNTGKPPIDDAQVNNLEGKLKSIIHSIKLLIKNNPLLLSPYLDEQAIDISLAMYLLIQDSENDEFSISWLDEIAKRSIFSYKTDGMYPSTVSHFRKLLDHREQKSSSYKHSVTKGSILYPILAVFSALYENEITSNELSNFAEEELRHCTLQYWYPAQDSETYFYNNIENHGCATTGFEMAFDKVLDHVMTECDNSKSFSELSVVKKGLEPIVFLACRYYRYPLPIHSLYDFIKFKKVGA</sequence>
<dbReference type="OrthoDB" id="5540856at2"/>
<organism evidence="1 2">
    <name type="scientific">Colwellia ponticola</name>
    <dbReference type="NCBI Taxonomy" id="2304625"/>
    <lineage>
        <taxon>Bacteria</taxon>
        <taxon>Pseudomonadati</taxon>
        <taxon>Pseudomonadota</taxon>
        <taxon>Gammaproteobacteria</taxon>
        <taxon>Alteromonadales</taxon>
        <taxon>Colwelliaceae</taxon>
        <taxon>Colwellia</taxon>
    </lineage>
</organism>
<reference evidence="1 2" key="1">
    <citation type="submission" date="2019-05" db="EMBL/GenBank/DDBJ databases">
        <title>Colwellia ponticola sp. nov., isolated from seawater.</title>
        <authorList>
            <person name="Yoon J.-H."/>
        </authorList>
    </citation>
    <scope>NUCLEOTIDE SEQUENCE [LARGE SCALE GENOMIC DNA]</scope>
    <source>
        <strain evidence="1 2">OISW-25</strain>
    </source>
</reference>
<name>A0A8H2JLJ2_9GAMM</name>